<feature type="transmembrane region" description="Helical" evidence="12">
    <location>
        <begin position="109"/>
        <end position="128"/>
    </location>
</feature>
<feature type="transmembrane region" description="Helical" evidence="12">
    <location>
        <begin position="253"/>
        <end position="273"/>
    </location>
</feature>
<feature type="transmembrane region" description="Helical" evidence="12">
    <location>
        <begin position="140"/>
        <end position="158"/>
    </location>
</feature>
<accession>A0A917E7L2</accession>
<dbReference type="Pfam" id="PF02628">
    <property type="entry name" value="COX15-CtaA"/>
    <property type="match status" value="1"/>
</dbReference>
<dbReference type="GO" id="GO:0016491">
    <property type="term" value="F:oxidoreductase activity"/>
    <property type="evidence" value="ECO:0007669"/>
    <property type="project" value="UniProtKB-KW"/>
</dbReference>
<dbReference type="PANTHER" id="PTHR35457">
    <property type="entry name" value="HEME A SYNTHASE"/>
    <property type="match status" value="1"/>
</dbReference>
<dbReference type="GO" id="GO:0006784">
    <property type="term" value="P:heme A biosynthetic process"/>
    <property type="evidence" value="ECO:0007669"/>
    <property type="project" value="InterPro"/>
</dbReference>
<comment type="caution">
    <text evidence="13">The sequence shown here is derived from an EMBL/GenBank/DDBJ whole genome shotgun (WGS) entry which is preliminary data.</text>
</comment>
<keyword evidence="10" id="KW-1015">Disulfide bond</keyword>
<dbReference type="GO" id="GO:0046872">
    <property type="term" value="F:metal ion binding"/>
    <property type="evidence" value="ECO:0007669"/>
    <property type="project" value="UniProtKB-KW"/>
</dbReference>
<dbReference type="InterPro" id="IPR003780">
    <property type="entry name" value="COX15/CtaA_fam"/>
</dbReference>
<keyword evidence="7" id="KW-0408">Iron</keyword>
<organism evidence="13 14">
    <name type="scientific">Psychroflexus salis</name>
    <dbReference type="NCBI Taxonomy" id="1526574"/>
    <lineage>
        <taxon>Bacteria</taxon>
        <taxon>Pseudomonadati</taxon>
        <taxon>Bacteroidota</taxon>
        <taxon>Flavobacteriia</taxon>
        <taxon>Flavobacteriales</taxon>
        <taxon>Flavobacteriaceae</taxon>
        <taxon>Psychroflexus</taxon>
    </lineage>
</organism>
<evidence type="ECO:0000256" key="5">
    <source>
        <dbReference type="ARBA" id="ARBA00022989"/>
    </source>
</evidence>
<proteinExistence type="predicted"/>
<evidence type="ECO:0000256" key="1">
    <source>
        <dbReference type="ARBA" id="ARBA00004141"/>
    </source>
</evidence>
<dbReference type="EMBL" id="BMGL01000006">
    <property type="protein sequence ID" value="GGE12198.1"/>
    <property type="molecule type" value="Genomic_DNA"/>
</dbReference>
<keyword evidence="2" id="KW-1003">Cell membrane</keyword>
<evidence type="ECO:0000256" key="2">
    <source>
        <dbReference type="ARBA" id="ARBA00022475"/>
    </source>
</evidence>
<feature type="transmembrane region" description="Helical" evidence="12">
    <location>
        <begin position="285"/>
        <end position="303"/>
    </location>
</feature>
<reference evidence="13 14" key="1">
    <citation type="journal article" date="2014" name="Int. J. Syst. Evol. Microbiol.">
        <title>Complete genome sequence of Corynebacterium casei LMG S-19264T (=DSM 44701T), isolated from a smear-ripened cheese.</title>
        <authorList>
            <consortium name="US DOE Joint Genome Institute (JGI-PGF)"/>
            <person name="Walter F."/>
            <person name="Albersmeier A."/>
            <person name="Kalinowski J."/>
            <person name="Ruckert C."/>
        </authorList>
    </citation>
    <scope>NUCLEOTIDE SEQUENCE [LARGE SCALE GENOMIC DNA]</scope>
    <source>
        <strain evidence="13 14">CGMCC 1.12925</strain>
    </source>
</reference>
<evidence type="ECO:0000256" key="3">
    <source>
        <dbReference type="ARBA" id="ARBA00022692"/>
    </source>
</evidence>
<feature type="transmembrane region" description="Helical" evidence="12">
    <location>
        <begin position="202"/>
        <end position="221"/>
    </location>
</feature>
<evidence type="ECO:0000256" key="8">
    <source>
        <dbReference type="ARBA" id="ARBA00023133"/>
    </source>
</evidence>
<evidence type="ECO:0000256" key="11">
    <source>
        <dbReference type="ARBA" id="ARBA00023444"/>
    </source>
</evidence>
<dbReference type="AlphaFoldDB" id="A0A917E7L2"/>
<feature type="transmembrane region" description="Helical" evidence="12">
    <location>
        <begin position="170"/>
        <end position="190"/>
    </location>
</feature>
<evidence type="ECO:0000313" key="14">
    <source>
        <dbReference type="Proteomes" id="UP000599688"/>
    </source>
</evidence>
<keyword evidence="3 12" id="KW-0812">Transmembrane</keyword>
<evidence type="ECO:0000256" key="7">
    <source>
        <dbReference type="ARBA" id="ARBA00023004"/>
    </source>
</evidence>
<name>A0A917E7L2_9FLAO</name>
<keyword evidence="5 12" id="KW-1133">Transmembrane helix</keyword>
<keyword evidence="4" id="KW-0479">Metal-binding</keyword>
<evidence type="ECO:0000256" key="12">
    <source>
        <dbReference type="SAM" id="Phobius"/>
    </source>
</evidence>
<feature type="transmembrane region" description="Helical" evidence="12">
    <location>
        <begin position="7"/>
        <end position="27"/>
    </location>
</feature>
<dbReference type="RefSeq" id="WP_188405910.1">
    <property type="nucleotide sequence ID" value="NZ_BMGL01000006.1"/>
</dbReference>
<keyword evidence="8" id="KW-0350">Heme biosynthesis</keyword>
<keyword evidence="9 12" id="KW-0472">Membrane</keyword>
<sequence length="339" mass="38484">MYRKWIKISLIIIYLVIVAGAVVRMTGSGMGCPDWPKCFGYLIPPTQEAKITWQANQDYFKGQIIVYGEALKVAQTNFTSGKDFNLNNWKKYEKHSYSTFNATHTWIEYINRLLGALSGLAVLIMALLSIKKWKVRKRITLVSFFTLGLLLFQAWLGATVVYSELLPSRITMHMLVALIITALLIYLLNATSIDNRLHRASARFRSLLGIGILLSLIQVALGTQVRQSVDEMVRAMGSNGKSEWLLDPGIKFYIHRSFSIIVVLINLGIWYINKKKNLGFNWTNALILLVIVEVLSGMAMYYLDFLFGMQALHLVMAALFFGVQFYIFMQAQKAQLKSA</sequence>
<evidence type="ECO:0000256" key="10">
    <source>
        <dbReference type="ARBA" id="ARBA00023157"/>
    </source>
</evidence>
<dbReference type="GO" id="GO:0016020">
    <property type="term" value="C:membrane"/>
    <property type="evidence" value="ECO:0007669"/>
    <property type="project" value="UniProtKB-SubCell"/>
</dbReference>
<evidence type="ECO:0000256" key="6">
    <source>
        <dbReference type="ARBA" id="ARBA00023002"/>
    </source>
</evidence>
<dbReference type="PANTHER" id="PTHR35457:SF1">
    <property type="entry name" value="HEME A SYNTHASE"/>
    <property type="match status" value="1"/>
</dbReference>
<comment type="subcellular location">
    <subcellularLocation>
        <location evidence="1">Membrane</location>
        <topology evidence="1">Multi-pass membrane protein</topology>
    </subcellularLocation>
</comment>
<dbReference type="InterPro" id="IPR050450">
    <property type="entry name" value="COX15/CtaA_HemeA_synthase"/>
</dbReference>
<feature type="transmembrane region" description="Helical" evidence="12">
    <location>
        <begin position="309"/>
        <end position="329"/>
    </location>
</feature>
<evidence type="ECO:0000313" key="13">
    <source>
        <dbReference type="EMBL" id="GGE12198.1"/>
    </source>
</evidence>
<evidence type="ECO:0000256" key="4">
    <source>
        <dbReference type="ARBA" id="ARBA00022723"/>
    </source>
</evidence>
<keyword evidence="14" id="KW-1185">Reference proteome</keyword>
<protein>
    <recommendedName>
        <fullName evidence="15">Cytochrome c oxidase assembly protein subunit 15</fullName>
    </recommendedName>
</protein>
<dbReference type="Proteomes" id="UP000599688">
    <property type="component" value="Unassembled WGS sequence"/>
</dbReference>
<comment type="pathway">
    <text evidence="11">Porphyrin-containing compound metabolism.</text>
</comment>
<gene>
    <name evidence="13" type="ORF">GCM10010831_12010</name>
</gene>
<evidence type="ECO:0000256" key="9">
    <source>
        <dbReference type="ARBA" id="ARBA00023136"/>
    </source>
</evidence>
<keyword evidence="6" id="KW-0560">Oxidoreductase</keyword>
<evidence type="ECO:0008006" key="15">
    <source>
        <dbReference type="Google" id="ProtNLM"/>
    </source>
</evidence>